<sequence length="69" mass="8034">MGTSTKTIDIKFVKKRIYKNVKVVVFRVSCGMEFNFSRMKNLTLKQRVIDFSNFLQSLYDMGAVGYVQI</sequence>
<accession>M6GJ61</accession>
<protein>
    <submittedName>
        <fullName evidence="1">Uncharacterized protein</fullName>
    </submittedName>
</protein>
<gene>
    <name evidence="1" type="ORF">LEP1GSC037_2451</name>
</gene>
<evidence type="ECO:0000313" key="2">
    <source>
        <dbReference type="Proteomes" id="UP000012128"/>
    </source>
</evidence>
<comment type="caution">
    <text evidence="1">The sequence shown here is derived from an EMBL/GenBank/DDBJ whole genome shotgun (WGS) entry which is preliminary data.</text>
</comment>
<dbReference type="EMBL" id="AFLW02000066">
    <property type="protein sequence ID" value="EMM83392.1"/>
    <property type="molecule type" value="Genomic_DNA"/>
</dbReference>
<dbReference type="Proteomes" id="UP000012128">
    <property type="component" value="Unassembled WGS sequence"/>
</dbReference>
<proteinExistence type="predicted"/>
<organism evidence="1 2">
    <name type="scientific">Leptospira interrogans str. 2006001854</name>
    <dbReference type="NCBI Taxonomy" id="1001590"/>
    <lineage>
        <taxon>Bacteria</taxon>
        <taxon>Pseudomonadati</taxon>
        <taxon>Spirochaetota</taxon>
        <taxon>Spirochaetia</taxon>
        <taxon>Leptospirales</taxon>
        <taxon>Leptospiraceae</taxon>
        <taxon>Leptospira</taxon>
    </lineage>
</organism>
<evidence type="ECO:0000313" key="1">
    <source>
        <dbReference type="EMBL" id="EMM83392.1"/>
    </source>
</evidence>
<dbReference type="AlphaFoldDB" id="M6GJ61"/>
<name>M6GJ61_LEPIR</name>
<reference evidence="1 2" key="1">
    <citation type="submission" date="2013-01" db="EMBL/GenBank/DDBJ databases">
        <authorList>
            <person name="Harkins D.M."/>
            <person name="Durkin A.S."/>
            <person name="Brinkac L.M."/>
            <person name="Haft D.H."/>
            <person name="Selengut J.D."/>
            <person name="Sanka R."/>
            <person name="DePew J."/>
            <person name="Purushe J."/>
            <person name="Hospenthal D.R."/>
            <person name="Murray C.K."/>
            <person name="Pimentel G."/>
            <person name="Wasfy M."/>
            <person name="Parker T."/>
            <person name="Miller R.S."/>
            <person name="Vinetz J.M."/>
            <person name="Sutton G.G."/>
            <person name="Nierman W.C."/>
            <person name="Fouts D.E."/>
        </authorList>
    </citation>
    <scope>NUCLEOTIDE SEQUENCE [LARGE SCALE GENOMIC DNA]</scope>
    <source>
        <strain evidence="1 2">2006001854</strain>
    </source>
</reference>